<evidence type="ECO:0000313" key="2">
    <source>
        <dbReference type="Proteomes" id="UP001219525"/>
    </source>
</evidence>
<sequence length="514" mass="57862">MPSTRSQGLDLLPFELWERIFSLALPDDLLILARVCLVFRDIGIRIHLRRHGLIEDTFAQSQLHLTSHILRALALKLPAKSFPAHQLVCQVEEPGMYSQLRCVRDIVARSRGLAELSINFGYDLFLYGASREAVMRMFCSIISLLAGRIRGPLVVLSPFHTFTCRPQDVADWKLHQFRFNYPSTLRRLVSLPFRHGTFRDKAMRGDTTTQYHTGHIGHVAKLTQMRSATLRLVPKNESALYRPCSILTFDADDIGYFSPGSERSLARYLGTLLCNMRTPRVTALCLHTVSIDPTLVQRFLADNPAIALVDYDPYHRERRAPHMVVDPPLAHPGLTALHTHALRNAAGKYCMGRLLPSLITSPNLRTVGFHFTGLGPYARDAADLLSDLRCLAARGPMGLCLEFQLSAYIYDNHIPLAREGAFWTRSHDARTVAGVLTCVRRVHVRASSLQGARLMLEWVALLPSVHSVWFDVDTVPVQVAKTREEKHSDEDDFCGEFRAALVHVPAPAITIRIR</sequence>
<evidence type="ECO:0008006" key="3">
    <source>
        <dbReference type="Google" id="ProtNLM"/>
    </source>
</evidence>
<dbReference type="CDD" id="cd09917">
    <property type="entry name" value="F-box_SF"/>
    <property type="match status" value="1"/>
</dbReference>
<organism evidence="1 2">
    <name type="scientific">Mycena pura</name>
    <dbReference type="NCBI Taxonomy" id="153505"/>
    <lineage>
        <taxon>Eukaryota</taxon>
        <taxon>Fungi</taxon>
        <taxon>Dikarya</taxon>
        <taxon>Basidiomycota</taxon>
        <taxon>Agaricomycotina</taxon>
        <taxon>Agaricomycetes</taxon>
        <taxon>Agaricomycetidae</taxon>
        <taxon>Agaricales</taxon>
        <taxon>Marasmiineae</taxon>
        <taxon>Mycenaceae</taxon>
        <taxon>Mycena</taxon>
    </lineage>
</organism>
<dbReference type="Proteomes" id="UP001219525">
    <property type="component" value="Unassembled WGS sequence"/>
</dbReference>
<name>A0AAD6VU24_9AGAR</name>
<dbReference type="EMBL" id="JARJCW010000016">
    <property type="protein sequence ID" value="KAJ7216003.1"/>
    <property type="molecule type" value="Genomic_DNA"/>
</dbReference>
<reference evidence="1" key="1">
    <citation type="submission" date="2023-03" db="EMBL/GenBank/DDBJ databases">
        <title>Massive genome expansion in bonnet fungi (Mycena s.s.) driven by repeated elements and novel gene families across ecological guilds.</title>
        <authorList>
            <consortium name="Lawrence Berkeley National Laboratory"/>
            <person name="Harder C.B."/>
            <person name="Miyauchi S."/>
            <person name="Viragh M."/>
            <person name="Kuo A."/>
            <person name="Thoen E."/>
            <person name="Andreopoulos B."/>
            <person name="Lu D."/>
            <person name="Skrede I."/>
            <person name="Drula E."/>
            <person name="Henrissat B."/>
            <person name="Morin E."/>
            <person name="Kohler A."/>
            <person name="Barry K."/>
            <person name="LaButti K."/>
            <person name="Morin E."/>
            <person name="Salamov A."/>
            <person name="Lipzen A."/>
            <person name="Mereny Z."/>
            <person name="Hegedus B."/>
            <person name="Baldrian P."/>
            <person name="Stursova M."/>
            <person name="Weitz H."/>
            <person name="Taylor A."/>
            <person name="Grigoriev I.V."/>
            <person name="Nagy L.G."/>
            <person name="Martin F."/>
            <person name="Kauserud H."/>
        </authorList>
    </citation>
    <scope>NUCLEOTIDE SEQUENCE</scope>
    <source>
        <strain evidence="1">9144</strain>
    </source>
</reference>
<keyword evidence="2" id="KW-1185">Reference proteome</keyword>
<dbReference type="InterPro" id="IPR036047">
    <property type="entry name" value="F-box-like_dom_sf"/>
</dbReference>
<evidence type="ECO:0000313" key="1">
    <source>
        <dbReference type="EMBL" id="KAJ7216003.1"/>
    </source>
</evidence>
<gene>
    <name evidence="1" type="ORF">GGX14DRAFT_607111</name>
</gene>
<protein>
    <recommendedName>
        <fullName evidence="3">F-box domain-containing protein</fullName>
    </recommendedName>
</protein>
<dbReference type="AlphaFoldDB" id="A0AAD6VU24"/>
<comment type="caution">
    <text evidence="1">The sequence shown here is derived from an EMBL/GenBank/DDBJ whole genome shotgun (WGS) entry which is preliminary data.</text>
</comment>
<accession>A0AAD6VU24</accession>
<dbReference type="SUPFAM" id="SSF81383">
    <property type="entry name" value="F-box domain"/>
    <property type="match status" value="1"/>
</dbReference>
<proteinExistence type="predicted"/>